<dbReference type="EMBL" id="GL883090">
    <property type="protein sequence ID" value="EGG12942.1"/>
    <property type="molecule type" value="Genomic_DNA"/>
</dbReference>
<gene>
    <name evidence="1" type="ORF">MELLADRAFT_70551</name>
</gene>
<proteinExistence type="predicted"/>
<name>F4R4T9_MELLP</name>
<organism evidence="2">
    <name type="scientific">Melampsora larici-populina (strain 98AG31 / pathotype 3-4-7)</name>
    <name type="common">Poplar leaf rust fungus</name>
    <dbReference type="NCBI Taxonomy" id="747676"/>
    <lineage>
        <taxon>Eukaryota</taxon>
        <taxon>Fungi</taxon>
        <taxon>Dikarya</taxon>
        <taxon>Basidiomycota</taxon>
        <taxon>Pucciniomycotina</taxon>
        <taxon>Pucciniomycetes</taxon>
        <taxon>Pucciniales</taxon>
        <taxon>Melampsoraceae</taxon>
        <taxon>Melampsora</taxon>
    </lineage>
</organism>
<evidence type="ECO:0000313" key="1">
    <source>
        <dbReference type="EMBL" id="EGG12942.1"/>
    </source>
</evidence>
<dbReference type="Proteomes" id="UP000001072">
    <property type="component" value="Unassembled WGS sequence"/>
</dbReference>
<dbReference type="HOGENOM" id="CLU_2961286_0_0_1"/>
<dbReference type="AlphaFoldDB" id="F4R4T9"/>
<dbReference type="InParanoid" id="F4R4T9"/>
<keyword evidence="2" id="KW-1185">Reference proteome</keyword>
<dbReference type="KEGG" id="mlr:MELLADRAFT_70551"/>
<dbReference type="VEuPathDB" id="FungiDB:MELLADRAFT_70551"/>
<dbReference type="RefSeq" id="XP_007403880.1">
    <property type="nucleotide sequence ID" value="XM_007403818.1"/>
</dbReference>
<reference evidence="2" key="1">
    <citation type="journal article" date="2011" name="Proc. Natl. Acad. Sci. U.S.A.">
        <title>Obligate biotrophy features unraveled by the genomic analysis of rust fungi.</title>
        <authorList>
            <person name="Duplessis S."/>
            <person name="Cuomo C.A."/>
            <person name="Lin Y.-C."/>
            <person name="Aerts A."/>
            <person name="Tisserant E."/>
            <person name="Veneault-Fourrey C."/>
            <person name="Joly D.L."/>
            <person name="Hacquard S."/>
            <person name="Amselem J."/>
            <person name="Cantarel B.L."/>
            <person name="Chiu R."/>
            <person name="Coutinho P.M."/>
            <person name="Feau N."/>
            <person name="Field M."/>
            <person name="Frey P."/>
            <person name="Gelhaye E."/>
            <person name="Goldberg J."/>
            <person name="Grabherr M.G."/>
            <person name="Kodira C.D."/>
            <person name="Kohler A."/>
            <person name="Kuees U."/>
            <person name="Lindquist E.A."/>
            <person name="Lucas S.M."/>
            <person name="Mago R."/>
            <person name="Mauceli E."/>
            <person name="Morin E."/>
            <person name="Murat C."/>
            <person name="Pangilinan J.L."/>
            <person name="Park R."/>
            <person name="Pearson M."/>
            <person name="Quesneville H."/>
            <person name="Rouhier N."/>
            <person name="Sakthikumar S."/>
            <person name="Salamov A.A."/>
            <person name="Schmutz J."/>
            <person name="Selles B."/>
            <person name="Shapiro H."/>
            <person name="Tanguay P."/>
            <person name="Tuskan G.A."/>
            <person name="Henrissat B."/>
            <person name="Van de Peer Y."/>
            <person name="Rouze P."/>
            <person name="Ellis J.G."/>
            <person name="Dodds P.N."/>
            <person name="Schein J.E."/>
            <person name="Zhong S."/>
            <person name="Hamelin R.C."/>
            <person name="Grigoriev I.V."/>
            <person name="Szabo L.J."/>
            <person name="Martin F."/>
        </authorList>
    </citation>
    <scope>NUCLEOTIDE SEQUENCE [LARGE SCALE GENOMIC DNA]</scope>
    <source>
        <strain evidence="2">98AG31 / pathotype 3-4-7</strain>
    </source>
</reference>
<accession>F4R4T9</accession>
<dbReference type="OrthoDB" id="10271121at2759"/>
<dbReference type="GeneID" id="18931558"/>
<sequence length="59" mass="6717">MCHQSHNTENSALSPMIRLVNRAKSASGTVHWTCPFCKLKSFTSWEALNRHTTNCWPKA</sequence>
<protein>
    <submittedName>
        <fullName evidence="1">Uncharacterized protein</fullName>
    </submittedName>
</protein>
<evidence type="ECO:0000313" key="2">
    <source>
        <dbReference type="Proteomes" id="UP000001072"/>
    </source>
</evidence>